<dbReference type="OrthoDB" id="2063617at2"/>
<evidence type="ECO:0000313" key="1">
    <source>
        <dbReference type="EMBL" id="SFN51358.1"/>
    </source>
</evidence>
<accession>A0A1I4ZME2</accession>
<sequence length="118" mass="13701">MTKERIATVIKKHYPDIPVFDSDIKKEEVAENPSFFMFRMSNRYTRGESGRSLLQRVYVSFVTKEYKEINVPLLAQDLQTVPLYFVDSDEELGKIQGTDIEAMMVTMEFSMQVKGCMI</sequence>
<dbReference type="EMBL" id="FOVK01000002">
    <property type="protein sequence ID" value="SFN51358.1"/>
    <property type="molecule type" value="Genomic_DNA"/>
</dbReference>
<dbReference type="RefSeq" id="WP_074911015.1">
    <property type="nucleotide sequence ID" value="NZ_FOVK01000002.1"/>
</dbReference>
<reference evidence="1 2" key="1">
    <citation type="submission" date="2016-10" db="EMBL/GenBank/DDBJ databases">
        <authorList>
            <person name="de Groot N.N."/>
        </authorList>
    </citation>
    <scope>NUCLEOTIDE SEQUENCE [LARGE SCALE GENOMIC DNA]</scope>
    <source>
        <strain evidence="1 2">ML2</strain>
    </source>
</reference>
<gene>
    <name evidence="1" type="ORF">SAMN04488695_10256</name>
</gene>
<dbReference type="Proteomes" id="UP000181899">
    <property type="component" value="Unassembled WGS sequence"/>
</dbReference>
<proteinExistence type="predicted"/>
<evidence type="ECO:0000313" key="2">
    <source>
        <dbReference type="Proteomes" id="UP000181899"/>
    </source>
</evidence>
<keyword evidence="2" id="KW-1185">Reference proteome</keyword>
<protein>
    <submittedName>
        <fullName evidence="1">Uncharacterized protein</fullName>
    </submittedName>
</protein>
<organism evidence="1 2">
    <name type="scientific">Proteiniclasticum ruminis</name>
    <dbReference type="NCBI Taxonomy" id="398199"/>
    <lineage>
        <taxon>Bacteria</taxon>
        <taxon>Bacillati</taxon>
        <taxon>Bacillota</taxon>
        <taxon>Clostridia</taxon>
        <taxon>Eubacteriales</taxon>
        <taxon>Clostridiaceae</taxon>
        <taxon>Proteiniclasticum</taxon>
    </lineage>
</organism>
<dbReference type="AlphaFoldDB" id="A0A1I4ZME2"/>
<name>A0A1I4ZME2_9CLOT</name>